<feature type="compositionally biased region" description="Pro residues" evidence="1">
    <location>
        <begin position="169"/>
        <end position="185"/>
    </location>
</feature>
<evidence type="ECO:0000256" key="3">
    <source>
        <dbReference type="SAM" id="SignalP"/>
    </source>
</evidence>
<feature type="transmembrane region" description="Helical" evidence="2">
    <location>
        <begin position="113"/>
        <end position="136"/>
    </location>
</feature>
<keyword evidence="2" id="KW-1133">Transmembrane helix</keyword>
<evidence type="ECO:0000256" key="1">
    <source>
        <dbReference type="SAM" id="MobiDB-lite"/>
    </source>
</evidence>
<feature type="chain" id="PRO_5007531461" evidence="3">
    <location>
        <begin position="26"/>
        <end position="185"/>
    </location>
</feature>
<dbReference type="EMBL" id="GCES01109244">
    <property type="protein sequence ID" value="JAQ77078.1"/>
    <property type="molecule type" value="Transcribed_RNA"/>
</dbReference>
<feature type="compositionally biased region" description="Low complexity" evidence="1">
    <location>
        <begin position="150"/>
        <end position="168"/>
    </location>
</feature>
<name>A0A146R7X8_FUNHE</name>
<dbReference type="AlphaFoldDB" id="A0A146R7X8"/>
<keyword evidence="2" id="KW-0472">Membrane</keyword>
<feature type="signal peptide" evidence="3">
    <location>
        <begin position="1"/>
        <end position="25"/>
    </location>
</feature>
<evidence type="ECO:0000256" key="2">
    <source>
        <dbReference type="SAM" id="Phobius"/>
    </source>
</evidence>
<sequence>MSKKMEYGQITLILILAYYCRRIGAQCNTMNFTTQLFPGFTCANGTQTRFSCCVANGVTTVDPCPPDLTPENGFMCFDSLVGNFVCVTMSSICGTSTNANVARYRAAVIAPSVLIALFGATGLIAGLASIAPLLTAGGGARGGARRAPRIRGPNGRGPRFAGPRGPYGPRAPIPRPPPPRIPLRV</sequence>
<reference evidence="4" key="1">
    <citation type="submission" date="2015-01" db="EMBL/GenBank/DDBJ databases">
        <title>EvidentialGene: Evidence-directed Construction of Complete mRNA Transcriptomes without Genomes.</title>
        <authorList>
            <person name="Gilbert D.G."/>
        </authorList>
    </citation>
    <scope>NUCLEOTIDE SEQUENCE</scope>
</reference>
<accession>A0A146R7X8</accession>
<keyword evidence="2" id="KW-0812">Transmembrane</keyword>
<proteinExistence type="predicted"/>
<keyword evidence="3" id="KW-0732">Signal</keyword>
<feature type="region of interest" description="Disordered" evidence="1">
    <location>
        <begin position="138"/>
        <end position="185"/>
    </location>
</feature>
<evidence type="ECO:0000313" key="4">
    <source>
        <dbReference type="EMBL" id="JAQ64553.1"/>
    </source>
</evidence>
<protein>
    <submittedName>
        <fullName evidence="4">Uncharacterized protein</fullName>
    </submittedName>
</protein>
<organism evidence="4">
    <name type="scientific">Fundulus heteroclitus</name>
    <name type="common">Killifish</name>
    <name type="synonym">Mummichog</name>
    <dbReference type="NCBI Taxonomy" id="8078"/>
    <lineage>
        <taxon>Eukaryota</taxon>
        <taxon>Metazoa</taxon>
        <taxon>Chordata</taxon>
        <taxon>Craniata</taxon>
        <taxon>Vertebrata</taxon>
        <taxon>Euteleostomi</taxon>
        <taxon>Actinopterygii</taxon>
        <taxon>Neopterygii</taxon>
        <taxon>Teleostei</taxon>
        <taxon>Neoteleostei</taxon>
        <taxon>Acanthomorphata</taxon>
        <taxon>Ovalentaria</taxon>
        <taxon>Atherinomorphae</taxon>
        <taxon>Cyprinodontiformes</taxon>
        <taxon>Fundulidae</taxon>
        <taxon>Fundulus</taxon>
    </lineage>
</organism>
<dbReference type="EMBL" id="GCES01121769">
    <property type="protein sequence ID" value="JAQ64553.1"/>
    <property type="molecule type" value="Transcribed_RNA"/>
</dbReference>